<organism evidence="2 3">
    <name type="scientific">Rhodococcoides corynebacterioides</name>
    <dbReference type="NCBI Taxonomy" id="53972"/>
    <lineage>
        <taxon>Bacteria</taxon>
        <taxon>Bacillati</taxon>
        <taxon>Actinomycetota</taxon>
        <taxon>Actinomycetes</taxon>
        <taxon>Mycobacteriales</taxon>
        <taxon>Nocardiaceae</taxon>
        <taxon>Rhodococcoides</taxon>
    </lineage>
</organism>
<dbReference type="RefSeq" id="WP_222685935.1">
    <property type="nucleotide sequence ID" value="NZ_JABUBT010000056.1"/>
</dbReference>
<sequence length="205" mass="21745">MNDALAWVTAIGAAVTAVATIGLVVVAYRTLGGARGQLTLLRQQAEQERRPYVVADLVPGLHGAGSTDLVIANVGRSLARQILVEIGPLAKRNDHDHISDALDRYLTTPKIFVPGARHRVMWHHAGNAKSGRLDAGVDGGVSARITYTDDGGTEYTETYELDIAAMTAVSPVPTDGPRRSGSGNELADIDHALRALAGHVGELRR</sequence>
<feature type="transmembrane region" description="Helical" evidence="1">
    <location>
        <begin position="6"/>
        <end position="28"/>
    </location>
</feature>
<keyword evidence="1" id="KW-0472">Membrane</keyword>
<evidence type="ECO:0000256" key="1">
    <source>
        <dbReference type="SAM" id="Phobius"/>
    </source>
</evidence>
<keyword evidence="3" id="KW-1185">Reference proteome</keyword>
<protein>
    <submittedName>
        <fullName evidence="2">Uncharacterized protein</fullName>
    </submittedName>
</protein>
<dbReference type="Proteomes" id="UP000825228">
    <property type="component" value="Unassembled WGS sequence"/>
</dbReference>
<evidence type="ECO:0000313" key="3">
    <source>
        <dbReference type="Proteomes" id="UP000825228"/>
    </source>
</evidence>
<comment type="caution">
    <text evidence="2">The sequence shown here is derived from an EMBL/GenBank/DDBJ whole genome shotgun (WGS) entry which is preliminary data.</text>
</comment>
<accession>A0ABS7P7N5</accession>
<dbReference type="EMBL" id="JABUBU010000025">
    <property type="protein sequence ID" value="MBY6368432.1"/>
    <property type="molecule type" value="Genomic_DNA"/>
</dbReference>
<evidence type="ECO:0000313" key="2">
    <source>
        <dbReference type="EMBL" id="MBY6368432.1"/>
    </source>
</evidence>
<keyword evidence="1" id="KW-0812">Transmembrane</keyword>
<keyword evidence="1" id="KW-1133">Transmembrane helix</keyword>
<reference evidence="2 3" key="1">
    <citation type="submission" date="2020-06" db="EMBL/GenBank/DDBJ databases">
        <title>Taxonomy, biology and ecology of Rhodococcus bacteria occurring in California pistachio and other woody hosts as revealed by genome sequence analyses.</title>
        <authorList>
            <person name="Gai Y."/>
            <person name="Riely B."/>
        </authorList>
    </citation>
    <scope>NUCLEOTIDE SEQUENCE [LARGE SCALE GENOMIC DNA]</scope>
    <source>
        <strain evidence="2 3">BP-281</strain>
    </source>
</reference>
<proteinExistence type="predicted"/>
<name>A0ABS7P7N5_9NOCA</name>
<gene>
    <name evidence="2" type="ORF">HQ603_16910</name>
</gene>